<protein>
    <submittedName>
        <fullName evidence="2">Uncharacterized protein</fullName>
    </submittedName>
</protein>
<accession>A0A940XN17</accession>
<gene>
    <name evidence="2" type="ORF">J8N05_03290</name>
</gene>
<comment type="caution">
    <text evidence="2">The sequence shown here is derived from an EMBL/GenBank/DDBJ whole genome shotgun (WGS) entry which is preliminary data.</text>
</comment>
<reference evidence="2 3" key="1">
    <citation type="submission" date="2021-04" db="EMBL/GenBank/DDBJ databases">
        <authorList>
            <person name="Tang X."/>
            <person name="Zhou X."/>
            <person name="Chen X."/>
            <person name="Cernava T."/>
            <person name="Zhang C."/>
        </authorList>
    </citation>
    <scope>NUCLEOTIDE SEQUENCE [LARGE SCALE GENOMIC DNA]</scope>
    <source>
        <strain evidence="2 3">BH-SS-21</strain>
    </source>
</reference>
<dbReference type="Proteomes" id="UP000677413">
    <property type="component" value="Unassembled WGS sequence"/>
</dbReference>
<organism evidence="2 3">
    <name type="scientific">Streptomyces liliiviolaceus</name>
    <dbReference type="NCBI Taxonomy" id="2823109"/>
    <lineage>
        <taxon>Bacteria</taxon>
        <taxon>Bacillati</taxon>
        <taxon>Actinomycetota</taxon>
        <taxon>Actinomycetes</taxon>
        <taxon>Kitasatosporales</taxon>
        <taxon>Streptomycetaceae</taxon>
        <taxon>Streptomyces</taxon>
    </lineage>
</organism>
<name>A0A940XN17_9ACTN</name>
<feature type="transmembrane region" description="Helical" evidence="1">
    <location>
        <begin position="80"/>
        <end position="100"/>
    </location>
</feature>
<dbReference type="RefSeq" id="WP_210880971.1">
    <property type="nucleotide sequence ID" value="NZ_JAGPYQ010000001.1"/>
</dbReference>
<feature type="transmembrane region" description="Helical" evidence="1">
    <location>
        <begin position="7"/>
        <end position="26"/>
    </location>
</feature>
<dbReference type="AlphaFoldDB" id="A0A940XN17"/>
<keyword evidence="1" id="KW-0472">Membrane</keyword>
<proteinExistence type="predicted"/>
<dbReference type="EMBL" id="JAGPYQ010000001">
    <property type="protein sequence ID" value="MBQ0847247.1"/>
    <property type="molecule type" value="Genomic_DNA"/>
</dbReference>
<keyword evidence="1" id="KW-0812">Transmembrane</keyword>
<feature type="transmembrane region" description="Helical" evidence="1">
    <location>
        <begin position="57"/>
        <end position="75"/>
    </location>
</feature>
<evidence type="ECO:0000256" key="1">
    <source>
        <dbReference type="SAM" id="Phobius"/>
    </source>
</evidence>
<feature type="transmembrane region" description="Helical" evidence="1">
    <location>
        <begin position="112"/>
        <end position="132"/>
    </location>
</feature>
<keyword evidence="3" id="KW-1185">Reference proteome</keyword>
<keyword evidence="1" id="KW-1133">Transmembrane helix</keyword>
<evidence type="ECO:0000313" key="2">
    <source>
        <dbReference type="EMBL" id="MBQ0847247.1"/>
    </source>
</evidence>
<sequence>MNTKIRYATLGFLGVTALYTGAWAYFAPREWHAGFPGFGMSWLPQLGPYNEHLAKDAGAMFLALAVLTAIALRSVRNNRLVQTAGAVWLVFNVLHLGYHMQHLGMYGTRDQVLNVVALTALVLASAVLLVPVKSVNSVKSVKSVTAEGESSCASR</sequence>
<evidence type="ECO:0000313" key="3">
    <source>
        <dbReference type="Proteomes" id="UP000677413"/>
    </source>
</evidence>